<dbReference type="Proteomes" id="UP001165121">
    <property type="component" value="Unassembled WGS sequence"/>
</dbReference>
<sequence length="91" mass="9594">MEAIRNQLAQFSLGEVQKGGHKAIPNKLTAVPDLVDTTNAVEGGCVNDSWFGGCHDLTTAMQDSLDVEAPTSQNSASQDGQKLQQLHGLTG</sequence>
<accession>A0A9W6WLR1</accession>
<protein>
    <submittedName>
        <fullName evidence="2">Unnamed protein product</fullName>
    </submittedName>
</protein>
<comment type="caution">
    <text evidence="2">The sequence shown here is derived from an EMBL/GenBank/DDBJ whole genome shotgun (WGS) entry which is preliminary data.</text>
</comment>
<gene>
    <name evidence="2" type="ORF">Pfra01_000157200</name>
</gene>
<proteinExistence type="predicted"/>
<organism evidence="2 3">
    <name type="scientific">Phytophthora fragariaefolia</name>
    <dbReference type="NCBI Taxonomy" id="1490495"/>
    <lineage>
        <taxon>Eukaryota</taxon>
        <taxon>Sar</taxon>
        <taxon>Stramenopiles</taxon>
        <taxon>Oomycota</taxon>
        <taxon>Peronosporomycetes</taxon>
        <taxon>Peronosporales</taxon>
        <taxon>Peronosporaceae</taxon>
        <taxon>Phytophthora</taxon>
    </lineage>
</organism>
<dbReference type="AlphaFoldDB" id="A0A9W6WLR1"/>
<evidence type="ECO:0000313" key="3">
    <source>
        <dbReference type="Proteomes" id="UP001165121"/>
    </source>
</evidence>
<dbReference type="EMBL" id="BSXT01000127">
    <property type="protein sequence ID" value="GMF18345.1"/>
    <property type="molecule type" value="Genomic_DNA"/>
</dbReference>
<evidence type="ECO:0000256" key="1">
    <source>
        <dbReference type="SAM" id="MobiDB-lite"/>
    </source>
</evidence>
<feature type="region of interest" description="Disordered" evidence="1">
    <location>
        <begin position="67"/>
        <end position="91"/>
    </location>
</feature>
<evidence type="ECO:0000313" key="2">
    <source>
        <dbReference type="EMBL" id="GMF18345.1"/>
    </source>
</evidence>
<reference evidence="2" key="1">
    <citation type="submission" date="2023-04" db="EMBL/GenBank/DDBJ databases">
        <title>Phytophthora fragariaefolia NBRC 109709.</title>
        <authorList>
            <person name="Ichikawa N."/>
            <person name="Sato H."/>
            <person name="Tonouchi N."/>
        </authorList>
    </citation>
    <scope>NUCLEOTIDE SEQUENCE</scope>
    <source>
        <strain evidence="2">NBRC 109709</strain>
    </source>
</reference>
<feature type="compositionally biased region" description="Polar residues" evidence="1">
    <location>
        <begin position="70"/>
        <end position="84"/>
    </location>
</feature>
<name>A0A9W6WLR1_9STRA</name>
<keyword evidence="3" id="KW-1185">Reference proteome</keyword>